<sequence length="321" mass="35343">MVAEVSTADRYSRFAHFEAKGHSPLYQELASGVAADAEMLALLDDSLPKPKRQPNLLLAAVRLCHGVAADYGQFRGWVLDDPEPVLEIMRTHSTQTNEPARTAAMLPILSRIEGPVALVEVGASAGLCLYPDRFHYDFDGHQVGPESSPVRIRCAVEGPVPLPERLPEVVWRAGIDLNPLDVRNEDDVAWLRALIWPEETERQERLSAAVEIARAEPPLLFTGDLLSTLDSVVARAPEDATVVVFHTAVLNYLSPEGRESFYRKAMDLPVTWISQEAGGAFPEINAKVPEQRSDKALFVLAVSGEPIALTEPHGGWLRWFG</sequence>
<organism evidence="1 2">
    <name type="scientific">Amycolatopsis bartoniae</name>
    <dbReference type="NCBI Taxonomy" id="941986"/>
    <lineage>
        <taxon>Bacteria</taxon>
        <taxon>Bacillati</taxon>
        <taxon>Actinomycetota</taxon>
        <taxon>Actinomycetes</taxon>
        <taxon>Pseudonocardiales</taxon>
        <taxon>Pseudonocardiaceae</taxon>
        <taxon>Amycolatopsis</taxon>
    </lineage>
</organism>
<dbReference type="EMBL" id="BNAV01000011">
    <property type="protein sequence ID" value="GHF76761.1"/>
    <property type="molecule type" value="Genomic_DNA"/>
</dbReference>
<proteinExistence type="predicted"/>
<dbReference type="OrthoDB" id="8899077at2"/>
<accession>A0A8H9IWV8</accession>
<dbReference type="Proteomes" id="UP000658656">
    <property type="component" value="Unassembled WGS sequence"/>
</dbReference>
<evidence type="ECO:0008006" key="3">
    <source>
        <dbReference type="Google" id="ProtNLM"/>
    </source>
</evidence>
<dbReference type="InterPro" id="IPR011200">
    <property type="entry name" value="UCP012608"/>
</dbReference>
<dbReference type="RefSeq" id="WP_145936799.1">
    <property type="nucleotide sequence ID" value="NZ_BNAV01000011.1"/>
</dbReference>
<keyword evidence="2" id="KW-1185">Reference proteome</keyword>
<dbReference type="AlphaFoldDB" id="A0A8H9IWV8"/>
<reference evidence="1" key="1">
    <citation type="journal article" date="2014" name="Int. J. Syst. Evol. Microbiol.">
        <title>Complete genome sequence of Corynebacterium casei LMG S-19264T (=DSM 44701T), isolated from a smear-ripened cheese.</title>
        <authorList>
            <consortium name="US DOE Joint Genome Institute (JGI-PGF)"/>
            <person name="Walter F."/>
            <person name="Albersmeier A."/>
            <person name="Kalinowski J."/>
            <person name="Ruckert C."/>
        </authorList>
    </citation>
    <scope>NUCLEOTIDE SEQUENCE</scope>
    <source>
        <strain evidence="1">CGMCC 4.7679</strain>
    </source>
</reference>
<reference evidence="1" key="2">
    <citation type="submission" date="2020-09" db="EMBL/GenBank/DDBJ databases">
        <authorList>
            <person name="Sun Q."/>
            <person name="Zhou Y."/>
        </authorList>
    </citation>
    <scope>NUCLEOTIDE SEQUENCE</scope>
    <source>
        <strain evidence="1">CGMCC 4.7679</strain>
    </source>
</reference>
<evidence type="ECO:0000313" key="1">
    <source>
        <dbReference type="EMBL" id="GHF76761.1"/>
    </source>
</evidence>
<comment type="caution">
    <text evidence="1">The sequence shown here is derived from an EMBL/GenBank/DDBJ whole genome shotgun (WGS) entry which is preliminary data.</text>
</comment>
<gene>
    <name evidence="1" type="ORF">GCM10017566_58640</name>
</gene>
<name>A0A8H9IWV8_9PSEU</name>
<dbReference type="Pfam" id="PF10094">
    <property type="entry name" value="DUF2332"/>
    <property type="match status" value="1"/>
</dbReference>
<evidence type="ECO:0000313" key="2">
    <source>
        <dbReference type="Proteomes" id="UP000658656"/>
    </source>
</evidence>
<protein>
    <recommendedName>
        <fullName evidence="3">DUF2332 domain-containing protein</fullName>
    </recommendedName>
</protein>